<reference evidence="4" key="1">
    <citation type="journal article" date="2019" name="Int. J. Syst. Evol. Microbiol.">
        <title>The Global Catalogue of Microorganisms (GCM) 10K type strain sequencing project: providing services to taxonomists for standard genome sequencing and annotation.</title>
        <authorList>
            <consortium name="The Broad Institute Genomics Platform"/>
            <consortium name="The Broad Institute Genome Sequencing Center for Infectious Disease"/>
            <person name="Wu L."/>
            <person name="Ma J."/>
        </authorList>
    </citation>
    <scope>NUCLEOTIDE SEQUENCE [LARGE SCALE GENOMIC DNA]</scope>
    <source>
        <strain evidence="4">CCUG 53915</strain>
    </source>
</reference>
<organism evidence="3 4">
    <name type="scientific">Sporosarcina contaminans</name>
    <dbReference type="NCBI Taxonomy" id="633403"/>
    <lineage>
        <taxon>Bacteria</taxon>
        <taxon>Bacillati</taxon>
        <taxon>Bacillota</taxon>
        <taxon>Bacilli</taxon>
        <taxon>Bacillales</taxon>
        <taxon>Caryophanaceae</taxon>
        <taxon>Sporosarcina</taxon>
    </lineage>
</organism>
<accession>A0ABW3TYL6</accession>
<feature type="coiled-coil region" evidence="1">
    <location>
        <begin position="160"/>
        <end position="231"/>
    </location>
</feature>
<keyword evidence="4" id="KW-1185">Reference proteome</keyword>
<evidence type="ECO:0000313" key="4">
    <source>
        <dbReference type="Proteomes" id="UP001597231"/>
    </source>
</evidence>
<keyword evidence="2" id="KW-0732">Signal</keyword>
<evidence type="ECO:0000313" key="3">
    <source>
        <dbReference type="EMBL" id="MFD1205916.1"/>
    </source>
</evidence>
<keyword evidence="1" id="KW-0175">Coiled coil</keyword>
<protein>
    <submittedName>
        <fullName evidence="3">Uncharacterized protein</fullName>
    </submittedName>
</protein>
<dbReference type="RefSeq" id="WP_381481241.1">
    <property type="nucleotide sequence ID" value="NZ_JBHTLT010000100.1"/>
</dbReference>
<evidence type="ECO:0000256" key="1">
    <source>
        <dbReference type="SAM" id="Coils"/>
    </source>
</evidence>
<dbReference type="Proteomes" id="UP001597231">
    <property type="component" value="Unassembled WGS sequence"/>
</dbReference>
<feature type="chain" id="PRO_5047462451" evidence="2">
    <location>
        <begin position="28"/>
        <end position="257"/>
    </location>
</feature>
<name>A0ABW3TYL6_9BACL</name>
<proteinExistence type="predicted"/>
<dbReference type="EMBL" id="JBHTLT010000100">
    <property type="protein sequence ID" value="MFD1205916.1"/>
    <property type="molecule type" value="Genomic_DNA"/>
</dbReference>
<sequence>MLKTVKGKVIAGTVAIGLLSGVGVALGATDAGTHLKNWYDAQFTKSSNQITEAVANYGEGKVDGLLTEYNGLKEDASNKIGERGEFVTAATNKGIEASARNHIDSIKEQKAHIESYLSSQFKSLKDFAAGLINETGQKALEYANEDLKKHANTAGSEAQKKMIEDVKATTENAVNDLEETIKYAKEDLQAQLDKNTDLTIEEIKALIDAKIDELRTKITQLNNNLIAEQDKIITMVGKRLLLEAQAELDAIVEGINK</sequence>
<comment type="caution">
    <text evidence="3">The sequence shown here is derived from an EMBL/GenBank/DDBJ whole genome shotgun (WGS) entry which is preliminary data.</text>
</comment>
<gene>
    <name evidence="3" type="ORF">ACFQ38_12530</name>
</gene>
<feature type="signal peptide" evidence="2">
    <location>
        <begin position="1"/>
        <end position="27"/>
    </location>
</feature>
<evidence type="ECO:0000256" key="2">
    <source>
        <dbReference type="SAM" id="SignalP"/>
    </source>
</evidence>